<dbReference type="InterPro" id="IPR050300">
    <property type="entry name" value="GDXG_lipolytic_enzyme"/>
</dbReference>
<dbReference type="SUPFAM" id="SSF53474">
    <property type="entry name" value="alpha/beta-Hydrolases"/>
    <property type="match status" value="2"/>
</dbReference>
<name>A0A8J6HB92_TENMO</name>
<reference evidence="4" key="2">
    <citation type="submission" date="2021-08" db="EMBL/GenBank/DDBJ databases">
        <authorList>
            <person name="Eriksson T."/>
        </authorList>
    </citation>
    <scope>NUCLEOTIDE SEQUENCE</scope>
    <source>
        <strain evidence="4">Stoneville</strain>
        <tissue evidence="4">Whole head</tissue>
    </source>
</reference>
<dbReference type="GO" id="GO:0004061">
    <property type="term" value="F:arylformamidase activity"/>
    <property type="evidence" value="ECO:0007669"/>
    <property type="project" value="TreeGrafter"/>
</dbReference>
<dbReference type="Pfam" id="PF00780">
    <property type="entry name" value="CNH"/>
    <property type="match status" value="1"/>
</dbReference>
<accession>A0A8J6HB92</accession>
<dbReference type="Pfam" id="PF07859">
    <property type="entry name" value="Abhydrolase_3"/>
    <property type="match status" value="2"/>
</dbReference>
<keyword evidence="5" id="KW-1185">Reference proteome</keyword>
<dbReference type="InterPro" id="IPR029058">
    <property type="entry name" value="AB_hydrolase_fold"/>
</dbReference>
<feature type="domain" description="CNH" evidence="3">
    <location>
        <begin position="1"/>
        <end position="144"/>
    </location>
</feature>
<feature type="region of interest" description="Disordered" evidence="2">
    <location>
        <begin position="202"/>
        <end position="246"/>
    </location>
</feature>
<evidence type="ECO:0000313" key="5">
    <source>
        <dbReference type="Proteomes" id="UP000719412"/>
    </source>
</evidence>
<proteinExistence type="predicted"/>
<dbReference type="Gene3D" id="3.40.50.1820">
    <property type="entry name" value="alpha/beta hydrolase"/>
    <property type="match status" value="2"/>
</dbReference>
<evidence type="ECO:0000256" key="1">
    <source>
        <dbReference type="ARBA" id="ARBA00022801"/>
    </source>
</evidence>
<keyword evidence="1" id="KW-0378">Hydrolase</keyword>
<gene>
    <name evidence="4" type="ORF">GEV33_011630</name>
</gene>
<dbReference type="InterPro" id="IPR013094">
    <property type="entry name" value="AB_hydrolase_3"/>
</dbReference>
<dbReference type="EMBL" id="JABDTM020027001">
    <property type="protein sequence ID" value="KAH0811156.1"/>
    <property type="molecule type" value="Genomic_DNA"/>
</dbReference>
<reference evidence="4" key="1">
    <citation type="journal article" date="2020" name="J Insects Food Feed">
        <title>The yellow mealworm (Tenebrio molitor) genome: a resource for the emerging insects as food and feed industry.</title>
        <authorList>
            <person name="Eriksson T."/>
            <person name="Andere A."/>
            <person name="Kelstrup H."/>
            <person name="Emery V."/>
            <person name="Picard C."/>
        </authorList>
    </citation>
    <scope>NUCLEOTIDE SEQUENCE</scope>
    <source>
        <strain evidence="4">Stoneville</strain>
        <tissue evidence="4">Whole head</tissue>
    </source>
</reference>
<dbReference type="PANTHER" id="PTHR48081:SF33">
    <property type="entry name" value="KYNURENINE FORMAMIDASE"/>
    <property type="match status" value="1"/>
</dbReference>
<evidence type="ECO:0000313" key="4">
    <source>
        <dbReference type="EMBL" id="KAH0811156.1"/>
    </source>
</evidence>
<organism evidence="4 5">
    <name type="scientific">Tenebrio molitor</name>
    <name type="common">Yellow mealworm beetle</name>
    <dbReference type="NCBI Taxonomy" id="7067"/>
    <lineage>
        <taxon>Eukaryota</taxon>
        <taxon>Metazoa</taxon>
        <taxon>Ecdysozoa</taxon>
        <taxon>Arthropoda</taxon>
        <taxon>Hexapoda</taxon>
        <taxon>Insecta</taxon>
        <taxon>Pterygota</taxon>
        <taxon>Neoptera</taxon>
        <taxon>Endopterygota</taxon>
        <taxon>Coleoptera</taxon>
        <taxon>Polyphaga</taxon>
        <taxon>Cucujiformia</taxon>
        <taxon>Tenebrionidae</taxon>
        <taxon>Tenebrio</taxon>
    </lineage>
</organism>
<dbReference type="PANTHER" id="PTHR48081">
    <property type="entry name" value="AB HYDROLASE SUPERFAMILY PROTEIN C4A8.06C"/>
    <property type="match status" value="1"/>
</dbReference>
<evidence type="ECO:0000256" key="2">
    <source>
        <dbReference type="SAM" id="MobiDB-lite"/>
    </source>
</evidence>
<dbReference type="Proteomes" id="UP000719412">
    <property type="component" value="Unassembled WGS sequence"/>
</dbReference>
<protein>
    <recommendedName>
        <fullName evidence="3">CNH domain-containing protein</fullName>
    </recommendedName>
</protein>
<dbReference type="InterPro" id="IPR001180">
    <property type="entry name" value="CNH_dom"/>
</dbReference>
<sequence>MMTILDSGWSPNSPSPGDILVCVGYKNHWDIVNGRSGYAQHLHTVESTKAHLVAALDLYEDQEVQLLLCYNHTCHFQKINEENSSSTDFDFHWNSVPTDIVCAFPYVIAFTSNSMEIRLIVNGNLVHTMSMPKLQLISSKNDIFFATTAPEFFPNRTDRLFVDRQQELQKLSPPSSPNASPEVRPLRIYRIPIHALSRSANPDHGCVATESPPTWKSADAKLTVPEQPRVSRSATSSPVPPKAKLSPSRWSRIAQHCTCRYMSHALSKGAGVSFWWSACPNLYRCSNDSISVSVRQTVSLQTVLVLTGSKLFLSWECSTAMDDLTVLYSPSYWSKRLSSPKEVENYHLEFVNQASATTRNEIPCQLDVAYGSSDRQKLDIFGTDLRDDAPILMFFHGGYWQTKELSRASYHFIAKTLHQHNIKTIFVGYDLCPDVTIPQIVHQVGQSARKCLEYAKEKRSRGVYFMGHSAGAHLVASLFTASICEEDKSIVKGAILASGLFDLSPLQKTAINEPLKLDEEVAEEMSPLKRGLFNGTAFYLIVGANESPEFVRQSKEFATKLRDLGFQADFSLIENVDHFDLIEKLAEEEFIYYCTTMANYDNSLEKLYLPSRWSQRFPPDLIVEKHTTLACQESEKARRLIPHELNIPYGPLHKEKIDIFGTDLSDDAPLFVFVHGGYWQEQTLTRDTYHFIATNLHKRGAKSMFIGYELCPSVPLTKIIEEAEVATKKCIDYARKHKSKGVYLTGYSAGSHLVASLYTDLVKELSCEDRGVVTAAILIAGIYDLHEIPKTSVNAPLKLDAEEADKLSPYRRDIAGGVKTSFYVVSAENDSPEFGKQSREFHEKLVGLGVKSTLVVCEDVDHFDVVERLKDEDFHLTKLILDLVKQ</sequence>
<dbReference type="PROSITE" id="PS50219">
    <property type="entry name" value="CNH"/>
    <property type="match status" value="1"/>
</dbReference>
<evidence type="ECO:0000259" key="3">
    <source>
        <dbReference type="PROSITE" id="PS50219"/>
    </source>
</evidence>
<comment type="caution">
    <text evidence="4">The sequence shown here is derived from an EMBL/GenBank/DDBJ whole genome shotgun (WGS) entry which is preliminary data.</text>
</comment>
<dbReference type="AlphaFoldDB" id="A0A8J6HB92"/>